<evidence type="ECO:0000313" key="4">
    <source>
        <dbReference type="EMBL" id="EOB12600.1"/>
    </source>
</evidence>
<accession>R0MEP3</accession>
<evidence type="ECO:0000256" key="2">
    <source>
        <dbReference type="SAM" id="Phobius"/>
    </source>
</evidence>
<dbReference type="OrthoDB" id="10541821at2759"/>
<keyword evidence="2" id="KW-1133">Transmembrane helix</keyword>
<dbReference type="AlphaFoldDB" id="R0MEP3"/>
<evidence type="ECO:0000256" key="1">
    <source>
        <dbReference type="SAM" id="MobiDB-lite"/>
    </source>
</evidence>
<evidence type="ECO:0000313" key="5">
    <source>
        <dbReference type="Proteomes" id="UP000016927"/>
    </source>
</evidence>
<feature type="region of interest" description="Disordered" evidence="1">
    <location>
        <begin position="499"/>
        <end position="571"/>
    </location>
</feature>
<proteinExistence type="predicted"/>
<sequence>MNPFVFYLSIIFCAVQFDTTQCDFFIVTDRKIKGLVKKDGTQTDMISLVHDSNGMKFDYLWDRYFPKPIMYKFSCKKIMYSKKKINLKLNGITDRDEVLFGFTISYKRPILQFFNFVDSSDTPITDAIYTNDKNYNNIFMLSRKATFVKNIKASFDYFTIIDKMAPLYEEILKNLFRYVININYLAQSLKEENIFKNVSLVKDYMISNIVNIFRSLSSLKAPILNNLGTLPSPKMFGSELCVLFKYLEDGVEIFLINENKRNKKEICLDKNDIYRYIKDVIIQDDSLTKCVCTYTNLHTNLKRAEACVLILLSFGTTYTNFEIISDSDVEKIDEFMKSYSSILLDYTRIIKSISYKDIFNHCFIHEPSEFDSSIKKIEIFFVDKLIAKKIGKFIRDYEKDKTNFLIFSQTEIFKHSLSSRILSNLEIAKAIYLNRNTAEKSNMDGFSTKLDDIINIEKIWKLILKKDISGEVKTFNDLLIQDKLSPIYNKNIIFEPELIEDKENEPDNLSEGDLSEIENEPDNELDSDVGENERKPSKESDSRVGENELKPSKELDNDLSGTENEAKDKGFKKKLNTAKNKKNVQDITVPVNVESEYFSKKMLAFMILSAGLFFTFLIGFNCLVL</sequence>
<organism evidence="4 5">
    <name type="scientific">Nosema bombycis (strain CQ1 / CVCC 102059)</name>
    <name type="common">Microsporidian parasite</name>
    <name type="synonym">Pebrine of silkworm</name>
    <dbReference type="NCBI Taxonomy" id="578461"/>
    <lineage>
        <taxon>Eukaryota</taxon>
        <taxon>Fungi</taxon>
        <taxon>Fungi incertae sedis</taxon>
        <taxon>Microsporidia</taxon>
        <taxon>Nosematidae</taxon>
        <taxon>Nosema</taxon>
    </lineage>
</organism>
<keyword evidence="5" id="KW-1185">Reference proteome</keyword>
<name>R0MEP3_NOSB1</name>
<feature type="compositionally biased region" description="Basic and acidic residues" evidence="1">
    <location>
        <begin position="531"/>
        <end position="556"/>
    </location>
</feature>
<dbReference type="EMBL" id="KB909307">
    <property type="protein sequence ID" value="EOB12600.1"/>
    <property type="molecule type" value="Genomic_DNA"/>
</dbReference>
<reference evidence="4 5" key="1">
    <citation type="journal article" date="2013" name="BMC Genomics">
        <title>Comparative genomics of parasitic silkworm microsporidia reveal an association between genome expansion and host adaptation.</title>
        <authorList>
            <person name="Pan G."/>
            <person name="Xu J."/>
            <person name="Li T."/>
            <person name="Xia Q."/>
            <person name="Liu S.L."/>
            <person name="Zhang G."/>
            <person name="Li S."/>
            <person name="Li C."/>
            <person name="Liu H."/>
            <person name="Yang L."/>
            <person name="Liu T."/>
            <person name="Zhang X."/>
            <person name="Wu Z."/>
            <person name="Fan W."/>
            <person name="Dang X."/>
            <person name="Xiang H."/>
            <person name="Tao M."/>
            <person name="Li Y."/>
            <person name="Hu J."/>
            <person name="Li Z."/>
            <person name="Lin L."/>
            <person name="Luo J."/>
            <person name="Geng L."/>
            <person name="Wang L."/>
            <person name="Long M."/>
            <person name="Wan Y."/>
            <person name="He N."/>
            <person name="Zhang Z."/>
            <person name="Lu C."/>
            <person name="Keeling P.J."/>
            <person name="Wang J."/>
            <person name="Xiang Z."/>
            <person name="Zhou Z."/>
        </authorList>
    </citation>
    <scope>NUCLEOTIDE SEQUENCE [LARGE SCALE GENOMIC DNA]</scope>
    <source>
        <strain evidence="5">CQ1 / CVCC 102059</strain>
    </source>
</reference>
<dbReference type="VEuPathDB" id="MicrosporidiaDB:NBO_399g0001"/>
<dbReference type="HOGENOM" id="CLU_499756_0_0_1"/>
<feature type="signal peptide" evidence="3">
    <location>
        <begin position="1"/>
        <end position="22"/>
    </location>
</feature>
<keyword evidence="2" id="KW-0472">Membrane</keyword>
<gene>
    <name evidence="4" type="ORF">NBO_399g0001</name>
</gene>
<keyword evidence="2" id="KW-0812">Transmembrane</keyword>
<feature type="chain" id="PRO_5004355150" evidence="3">
    <location>
        <begin position="23"/>
        <end position="625"/>
    </location>
</feature>
<protein>
    <submittedName>
        <fullName evidence="4">Uncharacterized protein</fullName>
    </submittedName>
</protein>
<feature type="compositionally biased region" description="Acidic residues" evidence="1">
    <location>
        <begin position="499"/>
        <end position="530"/>
    </location>
</feature>
<dbReference type="Proteomes" id="UP000016927">
    <property type="component" value="Unassembled WGS sequence"/>
</dbReference>
<feature type="transmembrane region" description="Helical" evidence="2">
    <location>
        <begin position="602"/>
        <end position="624"/>
    </location>
</feature>
<keyword evidence="3" id="KW-0732">Signal</keyword>
<evidence type="ECO:0000256" key="3">
    <source>
        <dbReference type="SAM" id="SignalP"/>
    </source>
</evidence>